<dbReference type="GO" id="GO:0030976">
    <property type="term" value="F:thiamine pyrophosphate binding"/>
    <property type="evidence" value="ECO:0007669"/>
    <property type="project" value="InterPro"/>
</dbReference>
<name>A0A1I5JGL8_9HYPH</name>
<reference evidence="12 13" key="1">
    <citation type="submission" date="2016-10" db="EMBL/GenBank/DDBJ databases">
        <authorList>
            <person name="de Groot N.N."/>
        </authorList>
    </citation>
    <scope>NUCLEOTIDE SEQUENCE [LARGE SCALE GENOMIC DNA]</scope>
    <source>
        <strain evidence="12 13">CGMCC 1.9157</strain>
    </source>
</reference>
<sequence>MARQDANEAFALSSFLYGGNASYIEDLYARFQKDPTSVEEEWRVFFKDLQDDSGDIAANARGASWKRDDWPPTTNGELVSALAGGDFVADEKKLGDKLKSKAQGQGVELTDAAVQQATRDSVRALMMIRAYRMRGHLHAELDPLNLADAKDHEELHPSSYGFTEADYTRKIFIDHVLGLEFATIPEMLEILRRTYCSTLGVEFMHISDPAEKSWIQERIEGPDKQIAFTENGKKAILYKLVEAEGFEKFLDVKYTGTKRFGLDGSESLIPALEQIIKRGGAMGVKQIVFGMAHRGRLNVLSQVMGKPHRAIFHEFKGGSITPDDVEGSGDVKYHLGASSDRSFDDNNVHLSLTANPSHLEIVNPVVLGKARAKQDQLSADDGKFIETTEVDRTSVLPLLIHGDAAFAGQGVVAECFGLSGLRGHRTGGSIHFIINNQIGFTTYPRFSRSSPYPSDLAKMIEAPIFHCNGDDPESVVFAAKIATEFRQLFGKPVVIDMFCYRRFGHNEGDEPAFTQPLMYKKIRKHPTSLQRYADQLIAEGVITPEDFEQMRADVRKMLDDEFEAGQSFSPNKADWFDGKWSGLTTASAEDDRRSGNTGVDVEELREIGEKLTTVPEGFNVHRTVQRFLNNRAKMMETGEGIDWATAESLAFGSLVREGYPVRLSGQDSERGTFSQRHTVLYDQQDESRYIPLNHVGKGQNRYEVINSMLSEEAVLGFEYGYSLAEPSGLTMWEAQFGDFANGAQVVFDQFLSSAERKWLRASGLVVLLPHGYEGQGPEHSSARLERYLQSCAEDNIQVANCSTPANYFHILRRQVRRSFRKPLILMTPKSLLRHKRAVSNLAELGAGSTFHRVLWDDAEIRPNQEIKLASDDKIRRVILCSGKVYYDLYEEREKRGINDVYLMRVEQLYPFPAKTLIKELGRFKQADMVWCQEEPKNQGSWTFIEPYLEWVLNQIDASVKRPAYVGRPASAATATGLMSRHMNQLRAFLDDAFAE</sequence>
<dbReference type="NCBIfam" id="NF008907">
    <property type="entry name" value="PRK12270.1"/>
    <property type="match status" value="1"/>
</dbReference>
<keyword evidence="13" id="KW-1185">Reference proteome</keyword>
<evidence type="ECO:0000256" key="7">
    <source>
        <dbReference type="ARBA" id="ARBA00023002"/>
    </source>
</evidence>
<dbReference type="NCBIfam" id="TIGR00239">
    <property type="entry name" value="2oxo_dh_E1"/>
    <property type="match status" value="1"/>
</dbReference>
<comment type="cofactor">
    <cofactor evidence="1">
        <name>thiamine diphosphate</name>
        <dbReference type="ChEBI" id="CHEBI:58937"/>
    </cofactor>
</comment>
<dbReference type="Pfam" id="PF02779">
    <property type="entry name" value="Transket_pyr"/>
    <property type="match status" value="1"/>
</dbReference>
<dbReference type="RefSeq" id="WP_090074640.1">
    <property type="nucleotide sequence ID" value="NZ_FOVR01000011.1"/>
</dbReference>
<dbReference type="NCBIfam" id="NF006914">
    <property type="entry name" value="PRK09404.1"/>
    <property type="match status" value="1"/>
</dbReference>
<dbReference type="EMBL" id="FOVR01000011">
    <property type="protein sequence ID" value="SFO71964.1"/>
    <property type="molecule type" value="Genomic_DNA"/>
</dbReference>
<protein>
    <recommendedName>
        <fullName evidence="6">2-oxoglutarate dehydrogenase E1 component</fullName>
        <ecNumber evidence="5">1.2.4.2</ecNumber>
    </recommendedName>
    <alternativeName>
        <fullName evidence="10">Alpha-ketoglutarate dehydrogenase</fullName>
    </alternativeName>
</protein>
<dbReference type="PIRSF" id="PIRSF000157">
    <property type="entry name" value="Oxoglu_dh_E1"/>
    <property type="match status" value="1"/>
</dbReference>
<evidence type="ECO:0000256" key="4">
    <source>
        <dbReference type="ARBA" id="ARBA00011301"/>
    </source>
</evidence>
<dbReference type="CDD" id="cd02016">
    <property type="entry name" value="TPP_E1_OGDC_like"/>
    <property type="match status" value="1"/>
</dbReference>
<accession>A0A1I5JGL8</accession>
<evidence type="ECO:0000256" key="2">
    <source>
        <dbReference type="ARBA" id="ARBA00003906"/>
    </source>
</evidence>
<dbReference type="InterPro" id="IPR042179">
    <property type="entry name" value="KGD_C_sf"/>
</dbReference>
<comment type="similarity">
    <text evidence="3">Belongs to the alpha-ketoglutarate dehydrogenase family.</text>
</comment>
<dbReference type="GO" id="GO:0045252">
    <property type="term" value="C:oxoglutarate dehydrogenase complex"/>
    <property type="evidence" value="ECO:0007669"/>
    <property type="project" value="TreeGrafter"/>
</dbReference>
<dbReference type="PANTHER" id="PTHR23152:SF4">
    <property type="entry name" value="2-OXOADIPATE DEHYDROGENASE COMPLEX COMPONENT E1"/>
    <property type="match status" value="1"/>
</dbReference>
<dbReference type="AlphaFoldDB" id="A0A1I5JGL8"/>
<dbReference type="Gene3D" id="3.40.50.11610">
    <property type="entry name" value="Multifunctional 2-oxoglutarate metabolism enzyme, C-terminal domain"/>
    <property type="match status" value="1"/>
</dbReference>
<dbReference type="PANTHER" id="PTHR23152">
    <property type="entry name" value="2-OXOGLUTARATE DEHYDROGENASE"/>
    <property type="match status" value="1"/>
</dbReference>
<dbReference type="SUPFAM" id="SSF52518">
    <property type="entry name" value="Thiamin diphosphate-binding fold (THDP-binding)"/>
    <property type="match status" value="2"/>
</dbReference>
<dbReference type="EC" id="1.2.4.2" evidence="5"/>
<evidence type="ECO:0000313" key="12">
    <source>
        <dbReference type="EMBL" id="SFO71964.1"/>
    </source>
</evidence>
<dbReference type="Pfam" id="PF00676">
    <property type="entry name" value="E1_dh"/>
    <property type="match status" value="1"/>
</dbReference>
<dbReference type="InterPro" id="IPR001017">
    <property type="entry name" value="DH_E1"/>
</dbReference>
<organism evidence="12 13">
    <name type="scientific">Cohaesibacter marisflavi</name>
    <dbReference type="NCBI Taxonomy" id="655353"/>
    <lineage>
        <taxon>Bacteria</taxon>
        <taxon>Pseudomonadati</taxon>
        <taxon>Pseudomonadota</taxon>
        <taxon>Alphaproteobacteria</taxon>
        <taxon>Hyphomicrobiales</taxon>
        <taxon>Cohaesibacteraceae</taxon>
    </lineage>
</organism>
<dbReference type="Pfam" id="PF16870">
    <property type="entry name" value="OxoGdeHyase_C"/>
    <property type="match status" value="1"/>
</dbReference>
<evidence type="ECO:0000256" key="9">
    <source>
        <dbReference type="ARBA" id="ARBA00023152"/>
    </source>
</evidence>
<gene>
    <name evidence="12" type="ORF">SAMN04488056_111150</name>
</gene>
<proteinExistence type="inferred from homology"/>
<evidence type="ECO:0000256" key="10">
    <source>
        <dbReference type="ARBA" id="ARBA00030680"/>
    </source>
</evidence>
<evidence type="ECO:0000256" key="6">
    <source>
        <dbReference type="ARBA" id="ARBA00013321"/>
    </source>
</evidence>
<dbReference type="Gene3D" id="3.40.50.12470">
    <property type="match status" value="1"/>
</dbReference>
<keyword evidence="8" id="KW-0786">Thiamine pyrophosphate</keyword>
<dbReference type="OrthoDB" id="9759785at2"/>
<dbReference type="InterPro" id="IPR005475">
    <property type="entry name" value="Transketolase-like_Pyr-bd"/>
</dbReference>
<dbReference type="Gene3D" id="1.10.287.1150">
    <property type="entry name" value="TPP helical domain"/>
    <property type="match status" value="1"/>
</dbReference>
<dbReference type="SMART" id="SM00861">
    <property type="entry name" value="Transket_pyr"/>
    <property type="match status" value="1"/>
</dbReference>
<keyword evidence="7" id="KW-0560">Oxidoreductase</keyword>
<evidence type="ECO:0000256" key="8">
    <source>
        <dbReference type="ARBA" id="ARBA00023052"/>
    </source>
</evidence>
<evidence type="ECO:0000256" key="5">
    <source>
        <dbReference type="ARBA" id="ARBA00012280"/>
    </source>
</evidence>
<comment type="function">
    <text evidence="2">E1 component of the 2-oxoglutarate dehydrogenase (OGDH) complex which catalyzes the decarboxylation of 2-oxoglutarate, the first step in the conversion of 2-oxoglutarate to succinyl-CoA and CO(2).</text>
</comment>
<dbReference type="GO" id="GO:0006096">
    <property type="term" value="P:glycolytic process"/>
    <property type="evidence" value="ECO:0007669"/>
    <property type="project" value="UniProtKB-KW"/>
</dbReference>
<dbReference type="FunFam" id="3.40.50.12470:FF:000003">
    <property type="entry name" value="2-oxoglutarate dehydrogenase E1 component"/>
    <property type="match status" value="1"/>
</dbReference>
<dbReference type="InterPro" id="IPR032106">
    <property type="entry name" value="2-oxogl_dehyd_N"/>
</dbReference>
<evidence type="ECO:0000256" key="1">
    <source>
        <dbReference type="ARBA" id="ARBA00001964"/>
    </source>
</evidence>
<dbReference type="Gene3D" id="3.40.50.970">
    <property type="match status" value="1"/>
</dbReference>
<dbReference type="InterPro" id="IPR011603">
    <property type="entry name" value="2oxoglutarate_DH_E1"/>
</dbReference>
<evidence type="ECO:0000313" key="13">
    <source>
        <dbReference type="Proteomes" id="UP000199236"/>
    </source>
</evidence>
<comment type="subunit">
    <text evidence="4">Homodimer. Part of the 2-oxoglutarate dehydrogenase (OGDH) complex composed of E1 (2-oxoglutarate dehydrogenase), E2 (dihydrolipoamide succinyltransferase) and E3 (dihydrolipoamide dehydrogenase); the complex contains multiple copies of the three enzymatic components (E1, E2 and E3).</text>
</comment>
<keyword evidence="9" id="KW-0324">Glycolysis</keyword>
<dbReference type="GO" id="GO:0004591">
    <property type="term" value="F:oxoglutarate dehydrogenase (succinyl-transferring) activity"/>
    <property type="evidence" value="ECO:0007669"/>
    <property type="project" value="UniProtKB-EC"/>
</dbReference>
<dbReference type="InterPro" id="IPR029061">
    <property type="entry name" value="THDP-binding"/>
</dbReference>
<dbReference type="Proteomes" id="UP000199236">
    <property type="component" value="Unassembled WGS sequence"/>
</dbReference>
<feature type="domain" description="Transketolase-like pyrimidine-binding" evidence="11">
    <location>
        <begin position="641"/>
        <end position="834"/>
    </location>
</feature>
<dbReference type="Pfam" id="PF16078">
    <property type="entry name" value="2-oxogl_dehyd_N"/>
    <property type="match status" value="1"/>
</dbReference>
<evidence type="ECO:0000256" key="3">
    <source>
        <dbReference type="ARBA" id="ARBA00006936"/>
    </source>
</evidence>
<dbReference type="STRING" id="655353.SAMN04488056_111150"/>
<dbReference type="GO" id="GO:0005829">
    <property type="term" value="C:cytosol"/>
    <property type="evidence" value="ECO:0007669"/>
    <property type="project" value="TreeGrafter"/>
</dbReference>
<evidence type="ECO:0000259" key="11">
    <source>
        <dbReference type="SMART" id="SM00861"/>
    </source>
</evidence>
<dbReference type="InterPro" id="IPR031717">
    <property type="entry name" value="ODO-1/KGD_C"/>
</dbReference>
<dbReference type="GO" id="GO:0006099">
    <property type="term" value="P:tricarboxylic acid cycle"/>
    <property type="evidence" value="ECO:0007669"/>
    <property type="project" value="TreeGrafter"/>
</dbReference>